<dbReference type="AlphaFoldDB" id="A0A2S2Q1K5"/>
<dbReference type="InterPro" id="IPR036691">
    <property type="entry name" value="Endo/exonu/phosph_ase_sf"/>
</dbReference>
<name>A0A2S2Q1K5_9HEMI</name>
<dbReference type="Gene3D" id="3.60.10.10">
    <property type="entry name" value="Endonuclease/exonuclease/phosphatase"/>
    <property type="match status" value="1"/>
</dbReference>
<proteinExistence type="predicted"/>
<keyword evidence="2" id="KW-0808">Transferase</keyword>
<dbReference type="Pfam" id="PF14529">
    <property type="entry name" value="Exo_endo_phos_2"/>
    <property type="match status" value="1"/>
</dbReference>
<dbReference type="PANTHER" id="PTHR33273">
    <property type="entry name" value="DOMAIN-CONTAINING PROTEIN, PUTATIVE-RELATED"/>
    <property type="match status" value="1"/>
</dbReference>
<gene>
    <name evidence="2" type="primary">pol_171</name>
    <name evidence="2" type="ORF">g.142130</name>
</gene>
<keyword evidence="2" id="KW-0548">Nucleotidyltransferase</keyword>
<accession>A0A2S2Q1K5</accession>
<evidence type="ECO:0000313" key="2">
    <source>
        <dbReference type="EMBL" id="MBY71638.1"/>
    </source>
</evidence>
<evidence type="ECO:0000259" key="1">
    <source>
        <dbReference type="Pfam" id="PF14529"/>
    </source>
</evidence>
<feature type="domain" description="Endonuclease/exonuclease/phosphatase" evidence="1">
    <location>
        <begin position="54"/>
        <end position="166"/>
    </location>
</feature>
<protein>
    <submittedName>
        <fullName evidence="2">RNA-directed DNA polymerase from mobile element jockey</fullName>
    </submittedName>
</protein>
<dbReference type="GO" id="GO:0003964">
    <property type="term" value="F:RNA-directed DNA polymerase activity"/>
    <property type="evidence" value="ECO:0007669"/>
    <property type="project" value="UniProtKB-KW"/>
</dbReference>
<dbReference type="InterPro" id="IPR005135">
    <property type="entry name" value="Endo/exonuclease/phosphatase"/>
</dbReference>
<dbReference type="EMBL" id="GGMS01002435">
    <property type="protein sequence ID" value="MBY71638.1"/>
    <property type="molecule type" value="Transcribed_RNA"/>
</dbReference>
<sequence>MQGYNCFFKNQQAYFRASGSVAIFVNNLFEIFEIHIHSPLEVIAVSIHLKTPLYICDIYLPDGTNLLLNDLNDIIKQLFKPFLFLGDFNSRNQIWGSNPTDARGRTMEIFLENDQIILLSSGEPTRHNAAHNSFSAPDLTISNSAFAPITEWNVLIEYSGSNHWPISIKILNKPTKIHPPSRWQFKSLNWNLYRDIITQNLNEKPIDLELVTNQIQIKIIIDQFCHIILEAANKAISRTNSQLKRKKVL</sequence>
<organism evidence="2">
    <name type="scientific">Sipha flava</name>
    <name type="common">yellow sugarcane aphid</name>
    <dbReference type="NCBI Taxonomy" id="143950"/>
    <lineage>
        <taxon>Eukaryota</taxon>
        <taxon>Metazoa</taxon>
        <taxon>Ecdysozoa</taxon>
        <taxon>Arthropoda</taxon>
        <taxon>Hexapoda</taxon>
        <taxon>Insecta</taxon>
        <taxon>Pterygota</taxon>
        <taxon>Neoptera</taxon>
        <taxon>Paraneoptera</taxon>
        <taxon>Hemiptera</taxon>
        <taxon>Sternorrhyncha</taxon>
        <taxon>Aphidomorpha</taxon>
        <taxon>Aphidoidea</taxon>
        <taxon>Aphididae</taxon>
        <taxon>Sipha</taxon>
    </lineage>
</organism>
<dbReference type="SUPFAM" id="SSF56219">
    <property type="entry name" value="DNase I-like"/>
    <property type="match status" value="1"/>
</dbReference>
<dbReference type="OrthoDB" id="6776929at2759"/>
<keyword evidence="2" id="KW-0695">RNA-directed DNA polymerase</keyword>
<dbReference type="PANTHER" id="PTHR33273:SF4">
    <property type="entry name" value="ENDONUCLEASE_EXONUCLEASE_PHOSPHATASE DOMAIN-CONTAINING PROTEIN"/>
    <property type="match status" value="1"/>
</dbReference>
<reference evidence="2" key="1">
    <citation type="submission" date="2018-04" db="EMBL/GenBank/DDBJ databases">
        <title>Transcriptome assembly of Sipha flava.</title>
        <authorList>
            <person name="Scully E.D."/>
            <person name="Geib S.M."/>
            <person name="Palmer N.A."/>
            <person name="Koch K."/>
            <person name="Bradshaw J."/>
            <person name="Heng-Moss T."/>
            <person name="Sarath G."/>
        </authorList>
    </citation>
    <scope>NUCLEOTIDE SEQUENCE</scope>
</reference>